<dbReference type="EMBL" id="JBGBPQ010000004">
    <property type="protein sequence ID" value="KAL1525461.1"/>
    <property type="molecule type" value="Genomic_DNA"/>
</dbReference>
<evidence type="ECO:0000256" key="3">
    <source>
        <dbReference type="SAM" id="SignalP"/>
    </source>
</evidence>
<keyword evidence="3" id="KW-0732">Signal</keyword>
<dbReference type="InterPro" id="IPR016181">
    <property type="entry name" value="Acyl_CoA_acyltransferase"/>
</dbReference>
<reference evidence="5 6" key="1">
    <citation type="journal article" date="2024" name="Science">
        <title>Giant polyketide synthase enzymes in the biosynthesis of giant marine polyether toxins.</title>
        <authorList>
            <person name="Fallon T.R."/>
            <person name="Shende V.V."/>
            <person name="Wierzbicki I.H."/>
            <person name="Pendleton A.L."/>
            <person name="Watervoot N.F."/>
            <person name="Auber R.P."/>
            <person name="Gonzalez D.J."/>
            <person name="Wisecaver J.H."/>
            <person name="Moore B.S."/>
        </authorList>
    </citation>
    <scope>NUCLEOTIDE SEQUENCE [LARGE SCALE GENOMIC DNA]</scope>
    <source>
        <strain evidence="5 6">12B1</strain>
    </source>
</reference>
<evidence type="ECO:0000256" key="1">
    <source>
        <dbReference type="ARBA" id="ARBA00022679"/>
    </source>
</evidence>
<keyword evidence="2" id="KW-0012">Acyltransferase</keyword>
<gene>
    <name evidence="5" type="ORF">AB1Y20_020318</name>
</gene>
<feature type="chain" id="PRO_5044268860" description="N-acetyltransferase domain-containing protein" evidence="3">
    <location>
        <begin position="16"/>
        <end position="279"/>
    </location>
</feature>
<dbReference type="PROSITE" id="PS51186">
    <property type="entry name" value="GNAT"/>
    <property type="match status" value="1"/>
</dbReference>
<proteinExistence type="predicted"/>
<dbReference type="Proteomes" id="UP001515480">
    <property type="component" value="Unassembled WGS sequence"/>
</dbReference>
<keyword evidence="6" id="KW-1185">Reference proteome</keyword>
<dbReference type="InterPro" id="IPR000182">
    <property type="entry name" value="GNAT_dom"/>
</dbReference>
<feature type="domain" description="N-acetyltransferase" evidence="4">
    <location>
        <begin position="114"/>
        <end position="263"/>
    </location>
</feature>
<dbReference type="SUPFAM" id="SSF55729">
    <property type="entry name" value="Acyl-CoA N-acyltransferases (Nat)"/>
    <property type="match status" value="1"/>
</dbReference>
<evidence type="ECO:0000259" key="4">
    <source>
        <dbReference type="PROSITE" id="PS51186"/>
    </source>
</evidence>
<dbReference type="GO" id="GO:0016747">
    <property type="term" value="F:acyltransferase activity, transferring groups other than amino-acyl groups"/>
    <property type="evidence" value="ECO:0007669"/>
    <property type="project" value="InterPro"/>
</dbReference>
<evidence type="ECO:0000256" key="2">
    <source>
        <dbReference type="ARBA" id="ARBA00023315"/>
    </source>
</evidence>
<dbReference type="CDD" id="cd04301">
    <property type="entry name" value="NAT_SF"/>
    <property type="match status" value="1"/>
</dbReference>
<protein>
    <recommendedName>
        <fullName evidence="4">N-acetyltransferase domain-containing protein</fullName>
    </recommendedName>
</protein>
<feature type="signal peptide" evidence="3">
    <location>
        <begin position="1"/>
        <end position="15"/>
    </location>
</feature>
<accession>A0AB34JWY8</accession>
<dbReference type="PANTHER" id="PTHR43420:SF47">
    <property type="entry name" value="N-ACETYLTRANSFERASE DOMAIN-CONTAINING PROTEIN"/>
    <property type="match status" value="1"/>
</dbReference>
<dbReference type="Gene3D" id="3.40.630.30">
    <property type="match status" value="1"/>
</dbReference>
<keyword evidence="1" id="KW-0808">Transferase</keyword>
<dbReference type="PANTHER" id="PTHR43420">
    <property type="entry name" value="ACETYLTRANSFERASE"/>
    <property type="match status" value="1"/>
</dbReference>
<evidence type="ECO:0000313" key="5">
    <source>
        <dbReference type="EMBL" id="KAL1525461.1"/>
    </source>
</evidence>
<organism evidence="5 6">
    <name type="scientific">Prymnesium parvum</name>
    <name type="common">Toxic golden alga</name>
    <dbReference type="NCBI Taxonomy" id="97485"/>
    <lineage>
        <taxon>Eukaryota</taxon>
        <taxon>Haptista</taxon>
        <taxon>Haptophyta</taxon>
        <taxon>Prymnesiophyceae</taxon>
        <taxon>Prymnesiales</taxon>
        <taxon>Prymnesiaceae</taxon>
        <taxon>Prymnesium</taxon>
    </lineage>
</organism>
<dbReference type="InterPro" id="IPR050680">
    <property type="entry name" value="YpeA/RimI_acetyltransf"/>
</dbReference>
<evidence type="ECO:0000313" key="6">
    <source>
        <dbReference type="Proteomes" id="UP001515480"/>
    </source>
</evidence>
<name>A0AB34JWY8_PRYPA</name>
<sequence>MARLALLLHCASAAASPALRARLAAPTAAAPRPHGRAALARASLDALSLLPARGKQLDAAAAFFADAFWGAATNGAAPADLTPRGRAALAATQLADLEQRYGALVGARRLASELIVARAADGALAGCVGLELAVVSVAERLVLPRTRGEQMFRQKLDAMSARERNEYRKLPLQELAALVLEPGYGVCPLLANLAVGEAHRGSGLGRELCFRAEDLALEWGYGGIVLQVEEGNAPAVGLYKSLGYCELFVNEQWPALRAQPDGELVTEPVNLLTLTKSLV</sequence>
<dbReference type="Pfam" id="PF00583">
    <property type="entry name" value="Acetyltransf_1"/>
    <property type="match status" value="1"/>
</dbReference>
<dbReference type="AlphaFoldDB" id="A0AB34JWY8"/>
<comment type="caution">
    <text evidence="5">The sequence shown here is derived from an EMBL/GenBank/DDBJ whole genome shotgun (WGS) entry which is preliminary data.</text>
</comment>